<sequence>MMDSRTGVEILSSLERSDHTAFVDGNVLYVWGGCQSVSGSEIMLPSDEIWLCDLESGAWERRGIEGEPPPALSGACGSYHNGSLYVFGGCDPNGHTNQLYSASLLDGCYTWKRVKDAQGNTPSPRDKHTCWVHRDRLIYFGGYGCKTIREVNNSKSFAVDETSWATIGTVSFRFWGWNNEVHVFDPSTVTWSEPETHGLGPAPRASHASATLRDKGYICGGLEDTALDIHCLDLDTWTWTQIDLLSSLVPVGRSMHTLTPVSDHTLFLFGGLSISGNPLNDGWEFNVQTKTWSEMNHRHHDKPRLWHSACPGKDQDVVVFGGSQEYVLLMDSLTVLRSPSQKHCKDVLVFQTQPYPLLRLCEDCIGRHADVLQVQLSWLPPKLQETIDKRVFYFRTLQENRKLEELILD</sequence>
<dbReference type="Gene3D" id="2.120.10.80">
    <property type="entry name" value="Kelch-type beta propeller"/>
    <property type="match status" value="2"/>
</dbReference>
<dbReference type="PANTHER" id="PTHR46228">
    <property type="entry name" value="KELCH DOMAIN-CONTAINING PROTEIN"/>
    <property type="match status" value="1"/>
</dbReference>
<name>A0A3P8ZJ00_ESOLU</name>
<dbReference type="PANTHER" id="PTHR46228:SF1">
    <property type="entry name" value="KELCH DOMAIN-CONTAINING PROTEIN 1"/>
    <property type="match status" value="1"/>
</dbReference>
<reference evidence="4" key="1">
    <citation type="journal article" date="2014" name="PLoS ONE">
        <title>The genome and linkage map of the northern pike (Esox lucius): conserved synteny revealed between the salmonid sister group and the Neoteleostei.</title>
        <authorList>
            <person name="Rondeau E.B."/>
            <person name="Minkley D.R."/>
            <person name="Leong J.S."/>
            <person name="Messmer A.M."/>
            <person name="Jantzen J.R."/>
            <person name="von Schalburg K.R."/>
            <person name="Lemon C."/>
            <person name="Bird N.H."/>
            <person name="Koop B.F."/>
        </authorList>
    </citation>
    <scope>NUCLEOTIDE SEQUENCE</scope>
</reference>
<dbReference type="SUPFAM" id="SSF117281">
    <property type="entry name" value="Kelch motif"/>
    <property type="match status" value="1"/>
</dbReference>
<evidence type="ECO:0000256" key="2">
    <source>
        <dbReference type="ARBA" id="ARBA00022737"/>
    </source>
</evidence>
<dbReference type="Ensembl" id="ENSELUT00000012688.3">
    <property type="protein sequence ID" value="ENSELUP00000028716.1"/>
    <property type="gene ID" value="ENSELUG00000005399.3"/>
</dbReference>
<reference evidence="3" key="4">
    <citation type="submission" date="2025-09" db="UniProtKB">
        <authorList>
            <consortium name="Ensembl"/>
        </authorList>
    </citation>
    <scope>IDENTIFICATION</scope>
</reference>
<dbReference type="Proteomes" id="UP000265140">
    <property type="component" value="Chromosome 5"/>
</dbReference>
<evidence type="ECO:0000313" key="3">
    <source>
        <dbReference type="Ensembl" id="ENSELUP00000028716.1"/>
    </source>
</evidence>
<dbReference type="OMA" id="TLFRCWG"/>
<organism evidence="3 4">
    <name type="scientific">Esox lucius</name>
    <name type="common">Northern pike</name>
    <dbReference type="NCBI Taxonomy" id="8010"/>
    <lineage>
        <taxon>Eukaryota</taxon>
        <taxon>Metazoa</taxon>
        <taxon>Chordata</taxon>
        <taxon>Craniata</taxon>
        <taxon>Vertebrata</taxon>
        <taxon>Euteleostomi</taxon>
        <taxon>Actinopterygii</taxon>
        <taxon>Neopterygii</taxon>
        <taxon>Teleostei</taxon>
        <taxon>Protacanthopterygii</taxon>
        <taxon>Esociformes</taxon>
        <taxon>Esocidae</taxon>
        <taxon>Esox</taxon>
    </lineage>
</organism>
<evidence type="ECO:0008006" key="5">
    <source>
        <dbReference type="Google" id="ProtNLM"/>
    </source>
</evidence>
<dbReference type="KEGG" id="els:105030451"/>
<dbReference type="STRING" id="8010.ENSELUP00000028716"/>
<keyword evidence="2" id="KW-0677">Repeat</keyword>
<evidence type="ECO:0000256" key="1">
    <source>
        <dbReference type="ARBA" id="ARBA00022441"/>
    </source>
</evidence>
<keyword evidence="4" id="KW-1185">Reference proteome</keyword>
<keyword evidence="1" id="KW-0880">Kelch repeat</keyword>
<evidence type="ECO:0000313" key="4">
    <source>
        <dbReference type="Proteomes" id="UP000265140"/>
    </source>
</evidence>
<dbReference type="GeneTree" id="ENSGT00940000157509"/>
<reference evidence="3" key="2">
    <citation type="submission" date="2020-02" db="EMBL/GenBank/DDBJ databases">
        <title>Esox lucius (northern pike) genome, fEsoLuc1, primary haplotype.</title>
        <authorList>
            <person name="Myers G."/>
            <person name="Karagic N."/>
            <person name="Meyer A."/>
            <person name="Pippel M."/>
            <person name="Reichard M."/>
            <person name="Winkler S."/>
            <person name="Tracey A."/>
            <person name="Sims Y."/>
            <person name="Howe K."/>
            <person name="Rhie A."/>
            <person name="Formenti G."/>
            <person name="Durbin R."/>
            <person name="Fedrigo O."/>
            <person name="Jarvis E.D."/>
        </authorList>
    </citation>
    <scope>NUCLEOTIDE SEQUENCE [LARGE SCALE GENOMIC DNA]</scope>
</reference>
<dbReference type="AlphaFoldDB" id="A0A3P8ZJ00"/>
<dbReference type="InterPro" id="IPR015915">
    <property type="entry name" value="Kelch-typ_b-propeller"/>
</dbReference>
<dbReference type="OrthoDB" id="10251809at2759"/>
<proteinExistence type="predicted"/>
<accession>A0A3P8ZJ00</accession>
<dbReference type="InParanoid" id="A0A3P8ZJ00"/>
<dbReference type="Bgee" id="ENSELUG00000005399">
    <property type="expression patterns" value="Expressed in ovary and 13 other cell types or tissues"/>
</dbReference>
<gene>
    <name evidence="3" type="primary">KLHDC1</name>
</gene>
<reference evidence="3" key="3">
    <citation type="submission" date="2025-08" db="UniProtKB">
        <authorList>
            <consortium name="Ensembl"/>
        </authorList>
    </citation>
    <scope>IDENTIFICATION</scope>
</reference>
<protein>
    <recommendedName>
        <fullName evidence="5">Kelch domain containing 1</fullName>
    </recommendedName>
</protein>
<dbReference type="Pfam" id="PF24681">
    <property type="entry name" value="Kelch_KLHDC2_KLHL20_DRC7"/>
    <property type="match status" value="1"/>
</dbReference>